<keyword evidence="2" id="KW-1185">Reference proteome</keyword>
<evidence type="ECO:0000313" key="2">
    <source>
        <dbReference type="Proteomes" id="UP000887013"/>
    </source>
</evidence>
<organism evidence="1 2">
    <name type="scientific">Nephila pilipes</name>
    <name type="common">Giant wood spider</name>
    <name type="synonym">Nephila maculata</name>
    <dbReference type="NCBI Taxonomy" id="299642"/>
    <lineage>
        <taxon>Eukaryota</taxon>
        <taxon>Metazoa</taxon>
        <taxon>Ecdysozoa</taxon>
        <taxon>Arthropoda</taxon>
        <taxon>Chelicerata</taxon>
        <taxon>Arachnida</taxon>
        <taxon>Araneae</taxon>
        <taxon>Araneomorphae</taxon>
        <taxon>Entelegynae</taxon>
        <taxon>Araneoidea</taxon>
        <taxon>Nephilidae</taxon>
        <taxon>Nephila</taxon>
    </lineage>
</organism>
<comment type="caution">
    <text evidence="1">The sequence shown here is derived from an EMBL/GenBank/DDBJ whole genome shotgun (WGS) entry which is preliminary data.</text>
</comment>
<protein>
    <submittedName>
        <fullName evidence="1">Uncharacterized protein</fullName>
    </submittedName>
</protein>
<proteinExistence type="predicted"/>
<gene>
    <name evidence="1" type="ORF">NPIL_397101</name>
</gene>
<dbReference type="Proteomes" id="UP000887013">
    <property type="component" value="Unassembled WGS sequence"/>
</dbReference>
<name>A0A8X6MTB4_NEPPI</name>
<evidence type="ECO:0000313" key="1">
    <source>
        <dbReference type="EMBL" id="GFS76886.1"/>
    </source>
</evidence>
<sequence>MDEKTQWGILFFYGAGSLEWGNAIKGVTAIEATGSIITQAGWTRRTQEMGFLFFTGGSRFLLEWRNAIEKEWSRLRCPFTQAEMKVKNSTDAGIFSKCCRVTGLGARSIIHTWDGREELQEMGIFIFTGGSRF</sequence>
<reference evidence="1" key="1">
    <citation type="submission" date="2020-08" db="EMBL/GenBank/DDBJ databases">
        <title>Multicomponent nature underlies the extraordinary mechanical properties of spider dragline silk.</title>
        <authorList>
            <person name="Kono N."/>
            <person name="Nakamura H."/>
            <person name="Mori M."/>
            <person name="Yoshida Y."/>
            <person name="Ohtoshi R."/>
            <person name="Malay A.D."/>
            <person name="Moran D.A.P."/>
            <person name="Tomita M."/>
            <person name="Numata K."/>
            <person name="Arakawa K."/>
        </authorList>
    </citation>
    <scope>NUCLEOTIDE SEQUENCE</scope>
</reference>
<dbReference type="EMBL" id="BMAW01050772">
    <property type="protein sequence ID" value="GFS76886.1"/>
    <property type="molecule type" value="Genomic_DNA"/>
</dbReference>
<dbReference type="AlphaFoldDB" id="A0A8X6MTB4"/>
<accession>A0A8X6MTB4</accession>